<comment type="caution">
    <text evidence="1">The sequence shown here is derived from an EMBL/GenBank/DDBJ whole genome shotgun (WGS) entry which is preliminary data.</text>
</comment>
<evidence type="ECO:0000313" key="1">
    <source>
        <dbReference type="EMBL" id="KGT75815.1"/>
    </source>
</evidence>
<proteinExistence type="predicted"/>
<dbReference type="SUPFAM" id="SSF88697">
    <property type="entry name" value="PUA domain-like"/>
    <property type="match status" value="1"/>
</dbReference>
<dbReference type="Proteomes" id="UP000030377">
    <property type="component" value="Unassembled WGS sequence"/>
</dbReference>
<dbReference type="InterPro" id="IPR015947">
    <property type="entry name" value="PUA-like_sf"/>
</dbReference>
<reference evidence="1 2" key="1">
    <citation type="submission" date="2014-09" db="EMBL/GenBank/DDBJ databases">
        <title>Draft genome of Bradyrhizobium japonicum Is-34.</title>
        <authorList>
            <person name="Tsurumaru H."/>
            <person name="Yamakawa T."/>
            <person name="Hashimoto S."/>
            <person name="Okizaki K."/>
            <person name="Kanesaki Y."/>
            <person name="Yoshikawa H."/>
            <person name="Yajima S."/>
        </authorList>
    </citation>
    <scope>NUCLEOTIDE SEQUENCE [LARGE SCALE GENOMIC DNA]</scope>
    <source>
        <strain evidence="1 2">Is-34</strain>
    </source>
</reference>
<dbReference type="EMBL" id="JRPN01000024">
    <property type="protein sequence ID" value="KGT75815.1"/>
    <property type="molecule type" value="Genomic_DNA"/>
</dbReference>
<dbReference type="Gene3D" id="2.30.130.30">
    <property type="entry name" value="Hypothetical protein"/>
    <property type="match status" value="1"/>
</dbReference>
<dbReference type="AlphaFoldDB" id="A0A0A3XN50"/>
<accession>A0A0A3XN50</accession>
<dbReference type="RefSeq" id="WP_080752027.1">
    <property type="nucleotide sequence ID" value="NZ_JRPN01000024.1"/>
</dbReference>
<gene>
    <name evidence="1" type="ORF">MA20_32000</name>
</gene>
<sequence>MKAISLWQPWASLIAVGAKPFETRHWAPPRELIGKRIAIHAAKKVDKYGRALAEDVCYGQEKHGGVELADKVSASIKNIPEHLLQTFGMALLPVGCIVCTAKLDAAFQLGDQAQGTARPAASVVRRIVSRSFPDCFTVRYDNFGDYKAGRWAWLLSDIAPIVPTGAVVGRQGFFEVGEIGQ</sequence>
<organism evidence="1 2">
    <name type="scientific">Bradyrhizobium japonicum</name>
    <dbReference type="NCBI Taxonomy" id="375"/>
    <lineage>
        <taxon>Bacteria</taxon>
        <taxon>Pseudomonadati</taxon>
        <taxon>Pseudomonadota</taxon>
        <taxon>Alphaproteobacteria</taxon>
        <taxon>Hyphomicrobiales</taxon>
        <taxon>Nitrobacteraceae</taxon>
        <taxon>Bradyrhizobium</taxon>
    </lineage>
</organism>
<evidence type="ECO:0000313" key="2">
    <source>
        <dbReference type="Proteomes" id="UP000030377"/>
    </source>
</evidence>
<name>A0A0A3XN50_BRAJP</name>
<protein>
    <submittedName>
        <fullName evidence="1">Uncharacterized protein</fullName>
    </submittedName>
</protein>